<dbReference type="InterPro" id="IPR026444">
    <property type="entry name" value="Secre_tail"/>
</dbReference>
<dbReference type="Gene3D" id="1.50.10.10">
    <property type="match status" value="1"/>
</dbReference>
<dbReference type="Pfam" id="PF18911">
    <property type="entry name" value="PKD_4"/>
    <property type="match status" value="3"/>
</dbReference>
<evidence type="ECO:0000256" key="2">
    <source>
        <dbReference type="ARBA" id="ARBA00023277"/>
    </source>
</evidence>
<evidence type="ECO:0000256" key="5">
    <source>
        <dbReference type="PROSITE-ProRule" id="PRU10060"/>
    </source>
</evidence>
<proteinExistence type="inferred from homology"/>
<evidence type="ECO:0000256" key="1">
    <source>
        <dbReference type="ARBA" id="ARBA00022801"/>
    </source>
</evidence>
<dbReference type="GO" id="GO:0030245">
    <property type="term" value="P:cellulose catabolic process"/>
    <property type="evidence" value="ECO:0007669"/>
    <property type="project" value="UniProtKB-KW"/>
</dbReference>
<evidence type="ECO:0000259" key="9">
    <source>
        <dbReference type="PROSITE" id="PS51172"/>
    </source>
</evidence>
<dbReference type="InterPro" id="IPR000601">
    <property type="entry name" value="PKD_dom"/>
</dbReference>
<dbReference type="InterPro" id="IPR001701">
    <property type="entry name" value="Glyco_hydro_9"/>
</dbReference>
<evidence type="ECO:0000256" key="3">
    <source>
        <dbReference type="ARBA" id="ARBA00023295"/>
    </source>
</evidence>
<evidence type="ECO:0000256" key="6">
    <source>
        <dbReference type="RuleBase" id="RU361166"/>
    </source>
</evidence>
<dbReference type="GO" id="GO:0030248">
    <property type="term" value="F:cellulose binding"/>
    <property type="evidence" value="ECO:0007669"/>
    <property type="project" value="InterPro"/>
</dbReference>
<protein>
    <recommendedName>
        <fullName evidence="6">Endoglucanase</fullName>
        <ecNumber evidence="6">3.2.1.4</ecNumber>
    </recommendedName>
</protein>
<evidence type="ECO:0000259" key="8">
    <source>
        <dbReference type="PROSITE" id="PS50093"/>
    </source>
</evidence>
<organism evidence="10 11">
    <name type="scientific">Persicobacter diffluens</name>
    <dbReference type="NCBI Taxonomy" id="981"/>
    <lineage>
        <taxon>Bacteria</taxon>
        <taxon>Pseudomonadati</taxon>
        <taxon>Bacteroidota</taxon>
        <taxon>Cytophagia</taxon>
        <taxon>Cytophagales</taxon>
        <taxon>Persicobacteraceae</taxon>
        <taxon>Persicobacter</taxon>
    </lineage>
</organism>
<keyword evidence="6" id="KW-0136">Cellulose degradation</keyword>
<name>A0AAN5ALA8_9BACT</name>
<dbReference type="GO" id="GO:0008810">
    <property type="term" value="F:cellulase activity"/>
    <property type="evidence" value="ECO:0007669"/>
    <property type="project" value="UniProtKB-EC"/>
</dbReference>
<feature type="active site" evidence="5">
    <location>
        <position position="447"/>
    </location>
</feature>
<evidence type="ECO:0000256" key="4">
    <source>
        <dbReference type="ARBA" id="ARBA00023326"/>
    </source>
</evidence>
<feature type="domain" description="PKD" evidence="8">
    <location>
        <begin position="827"/>
        <end position="913"/>
    </location>
</feature>
<keyword evidence="4 5" id="KW-0624">Polysaccharide degradation</keyword>
<dbReference type="EMBL" id="BQKE01000003">
    <property type="protein sequence ID" value="GJM63730.1"/>
    <property type="molecule type" value="Genomic_DNA"/>
</dbReference>
<feature type="domain" description="CBM3" evidence="9">
    <location>
        <begin position="489"/>
        <end position="649"/>
    </location>
</feature>
<keyword evidence="3 5" id="KW-0326">Glycosidase</keyword>
<dbReference type="SUPFAM" id="SSF48208">
    <property type="entry name" value="Six-hairpin glycosidases"/>
    <property type="match status" value="1"/>
</dbReference>
<feature type="active site" evidence="5">
    <location>
        <position position="456"/>
    </location>
</feature>
<dbReference type="EC" id="3.2.1.4" evidence="6"/>
<dbReference type="Gene3D" id="2.60.40.10">
    <property type="entry name" value="Immunoglobulins"/>
    <property type="match status" value="3"/>
</dbReference>
<dbReference type="AlphaFoldDB" id="A0AAN5ALA8"/>
<dbReference type="SUPFAM" id="SSF49299">
    <property type="entry name" value="PKD domain"/>
    <property type="match status" value="3"/>
</dbReference>
<reference evidence="10 11" key="1">
    <citation type="submission" date="2021-12" db="EMBL/GenBank/DDBJ databases">
        <title>Genome sequencing of bacteria with rrn-lacking chromosome and rrn-plasmid.</title>
        <authorList>
            <person name="Anda M."/>
            <person name="Iwasaki W."/>
        </authorList>
    </citation>
    <scope>NUCLEOTIDE SEQUENCE [LARGE SCALE GENOMIC DNA]</scope>
    <source>
        <strain evidence="10 11">NBRC 15940</strain>
    </source>
</reference>
<comment type="similarity">
    <text evidence="5 6">Belongs to the glycosyl hydrolase 9 (cellulase E) family.</text>
</comment>
<gene>
    <name evidence="10" type="ORF">PEDI_42820</name>
</gene>
<evidence type="ECO:0000256" key="7">
    <source>
        <dbReference type="SAM" id="MobiDB-lite"/>
    </source>
</evidence>
<dbReference type="SMART" id="SM00089">
    <property type="entry name" value="PKD"/>
    <property type="match status" value="3"/>
</dbReference>
<dbReference type="Pfam" id="PF00759">
    <property type="entry name" value="Glyco_hydro_9"/>
    <property type="match status" value="1"/>
</dbReference>
<dbReference type="InterPro" id="IPR008965">
    <property type="entry name" value="CBM2/CBM3_carb-bd_dom_sf"/>
</dbReference>
<keyword evidence="11" id="KW-1185">Reference proteome</keyword>
<dbReference type="InterPro" id="IPR036966">
    <property type="entry name" value="CBM3_sf"/>
</dbReference>
<keyword evidence="2 5" id="KW-0119">Carbohydrate metabolism</keyword>
<dbReference type="Gene3D" id="2.60.40.710">
    <property type="entry name" value="Endoglucanase-like"/>
    <property type="match status" value="1"/>
</dbReference>
<dbReference type="RefSeq" id="WP_338238856.1">
    <property type="nucleotide sequence ID" value="NZ_BQKE01000003.1"/>
</dbReference>
<dbReference type="InterPro" id="IPR008928">
    <property type="entry name" value="6-hairpin_glycosidase_sf"/>
</dbReference>
<dbReference type="InterPro" id="IPR013783">
    <property type="entry name" value="Ig-like_fold"/>
</dbReference>
<feature type="region of interest" description="Disordered" evidence="7">
    <location>
        <begin position="398"/>
        <end position="418"/>
    </location>
</feature>
<dbReference type="NCBIfam" id="TIGR04183">
    <property type="entry name" value="Por_Secre_tail"/>
    <property type="match status" value="1"/>
</dbReference>
<dbReference type="PANTHER" id="PTHR22298">
    <property type="entry name" value="ENDO-1,4-BETA-GLUCANASE"/>
    <property type="match status" value="1"/>
</dbReference>
<dbReference type="InterPro" id="IPR033126">
    <property type="entry name" value="Glyco_hydro_9_Asp/Glu_AS"/>
</dbReference>
<feature type="domain" description="PKD" evidence="8">
    <location>
        <begin position="742"/>
        <end position="822"/>
    </location>
</feature>
<dbReference type="PROSITE" id="PS50093">
    <property type="entry name" value="PKD"/>
    <property type="match status" value="3"/>
</dbReference>
<dbReference type="PROSITE" id="PS51172">
    <property type="entry name" value="CBM3"/>
    <property type="match status" value="1"/>
</dbReference>
<dbReference type="InterPro" id="IPR022409">
    <property type="entry name" value="PKD/Chitinase_dom"/>
</dbReference>
<comment type="caution">
    <text evidence="10">The sequence shown here is derived from an EMBL/GenBank/DDBJ whole genome shotgun (WGS) entry which is preliminary data.</text>
</comment>
<dbReference type="InterPro" id="IPR012341">
    <property type="entry name" value="6hp_glycosidase-like_sf"/>
</dbReference>
<dbReference type="SUPFAM" id="SSF49384">
    <property type="entry name" value="Carbohydrate-binding domain"/>
    <property type="match status" value="1"/>
</dbReference>
<accession>A0AAN5ALA8</accession>
<dbReference type="Pfam" id="PF00942">
    <property type="entry name" value="CBM_3"/>
    <property type="match status" value="1"/>
</dbReference>
<feature type="domain" description="PKD" evidence="8">
    <location>
        <begin position="654"/>
        <end position="736"/>
    </location>
</feature>
<dbReference type="InterPro" id="IPR001956">
    <property type="entry name" value="CBM3"/>
</dbReference>
<dbReference type="CDD" id="cd00146">
    <property type="entry name" value="PKD"/>
    <property type="match status" value="3"/>
</dbReference>
<evidence type="ECO:0000313" key="10">
    <source>
        <dbReference type="EMBL" id="GJM63730.1"/>
    </source>
</evidence>
<evidence type="ECO:0000313" key="11">
    <source>
        <dbReference type="Proteomes" id="UP001310022"/>
    </source>
</evidence>
<dbReference type="PROSITE" id="PS00698">
    <property type="entry name" value="GH9_3"/>
    <property type="match status" value="1"/>
</dbReference>
<sequence length="1128" mass="123787">MKTSTLRRKMVCLIFFLTAWPISLWAQHNYGEALQKSLLFYEAQQAGQLPEFNRVSWRGNSVENDGSDVGLDLSQGWYDAGDHVKFNFPMAFSVTALAWGGIEAESVYKSTGQWDILLNNLRYVTDYFINCHPEDNVLYGQVGDGNLDHSYWIPAEVVELSYPRESFKVDAENPGSDLAGETAAALAATAILFQNEDPAYAALLIEHAKSLYNFADQYRGEYSDVIPAGSFYNSWSGYQDELVWGAIWLYKATGEQAYLEKAKTEYAFLNEELGMEGSKSFGWTLAWDDKGYGCYVLMAQITGEATYKTDAERHLDQWFEDKPIPSKGPNFTPFGLPHLDTWGSLRYAANTAYLMQVYAGVIESENAAKAQKYRDQAKFIVDYTLGDNPRNSSYMIGYGQNSPKNPHHRTAHGPWSRSESIPEVSRHVLIGALVGGPGSPDDFDYEDDRGDYIANEVACDYNALYTGALAILQGSHGGEPLSDFPVAETPSGEFLNEAKINSENKTFTEVAIWSNNRSAWPARVPRLMFRYFVDLSEGFDLGYDLSDYTVSFNTSNATASDLLAWDEESHLYYVEVVFKEDVLIFPGGQSEYREEVQMRIALPDTYPAEAWDPTNDFSYQGMTNSLAENPNIPIYDFSTGALLAGNEPDGGNIPTASFTATPEKGFGPLTVNFDASASSDPNNEPLSFIWDFGDGNTGSGVTAEHTYTTFGTFSAMLTVTNLSGLSQQSQATITVEDPNQPPVASFTVTPLTGEAPLAVSLDASASTDPNDDELTYSWDLGNGESATGMLVDYIYNQTGIFTITLTVSDGVYSDEATETITVFDDHPIALFTADQTSGYAPLSVNFDGSQSYNPAGGEISLDWDFGDGTSASGPLVSHIYEAIGDYWTILTVTNASGKSSMDSIMIAVSEKPAFDCTFGTPMDAPLPTTGHTDYQYAHVLGEGGPDLSNVRKFSINWGLENNGLWQMAFDTNDGNPDWYIDLRSSASWSLNTASPQISFDGSGISGFDGDYWVAMDQGNFVMVAKNAPYSLYFSNEAIAPDCEAQNQRLLATEIVGGARVLPNPTKSQFYLQLPAGKEKAESQLFTIDGRMVKNQVGQQFGAKLPAGIYLLRINYGNGSGETLKVIKQ</sequence>
<keyword evidence="1 5" id="KW-0378">Hydrolase</keyword>
<dbReference type="Proteomes" id="UP001310022">
    <property type="component" value="Unassembled WGS sequence"/>
</dbReference>
<dbReference type="InterPro" id="IPR035986">
    <property type="entry name" value="PKD_dom_sf"/>
</dbReference>
<dbReference type="SMART" id="SM01067">
    <property type="entry name" value="CBM_3"/>
    <property type="match status" value="1"/>
</dbReference>
<comment type="catalytic activity">
    <reaction evidence="6">
        <text>Endohydrolysis of (1-&gt;4)-beta-D-glucosidic linkages in cellulose, lichenin and cereal beta-D-glucans.</text>
        <dbReference type="EC" id="3.2.1.4"/>
    </reaction>
</comment>